<evidence type="ECO:0000256" key="4">
    <source>
        <dbReference type="ARBA" id="ARBA00022679"/>
    </source>
</evidence>
<evidence type="ECO:0000256" key="3">
    <source>
        <dbReference type="ARBA" id="ARBA00022553"/>
    </source>
</evidence>
<dbReference type="RefSeq" id="WP_149818458.1">
    <property type="nucleotide sequence ID" value="NZ_VUOA01000024.1"/>
</dbReference>
<keyword evidence="5" id="KW-0418">Kinase</keyword>
<feature type="domain" description="Response regulatory" evidence="8">
    <location>
        <begin position="882"/>
        <end position="995"/>
    </location>
</feature>
<dbReference type="PRINTS" id="PR00344">
    <property type="entry name" value="BCTRLSENSOR"/>
</dbReference>
<feature type="domain" description="PAS" evidence="9">
    <location>
        <begin position="40"/>
        <end position="91"/>
    </location>
</feature>
<dbReference type="Gene3D" id="3.30.450.40">
    <property type="match status" value="1"/>
</dbReference>
<dbReference type="SMART" id="SM00065">
    <property type="entry name" value="GAF"/>
    <property type="match status" value="1"/>
</dbReference>
<dbReference type="InterPro" id="IPR035965">
    <property type="entry name" value="PAS-like_dom_sf"/>
</dbReference>
<dbReference type="CDD" id="cd00130">
    <property type="entry name" value="PAS"/>
    <property type="match status" value="3"/>
</dbReference>
<dbReference type="Pfam" id="PF00072">
    <property type="entry name" value="Response_reg"/>
    <property type="match status" value="1"/>
</dbReference>
<dbReference type="InterPro" id="IPR003018">
    <property type="entry name" value="GAF"/>
</dbReference>
<feature type="domain" description="PAS" evidence="9">
    <location>
        <begin position="336"/>
        <end position="407"/>
    </location>
</feature>
<dbReference type="Pfam" id="PF02518">
    <property type="entry name" value="HATPase_c"/>
    <property type="match status" value="1"/>
</dbReference>
<dbReference type="InterPro" id="IPR000014">
    <property type="entry name" value="PAS"/>
</dbReference>
<evidence type="ECO:0000256" key="5">
    <source>
        <dbReference type="ARBA" id="ARBA00022777"/>
    </source>
</evidence>
<dbReference type="PANTHER" id="PTHR43065">
    <property type="entry name" value="SENSOR HISTIDINE KINASE"/>
    <property type="match status" value="1"/>
</dbReference>
<evidence type="ECO:0000259" key="10">
    <source>
        <dbReference type="PROSITE" id="PS50113"/>
    </source>
</evidence>
<dbReference type="EC" id="2.7.13.3" evidence="2"/>
<feature type="domain" description="PAC" evidence="10">
    <location>
        <begin position="546"/>
        <end position="601"/>
    </location>
</feature>
<dbReference type="Pfam" id="PF08448">
    <property type="entry name" value="PAS_4"/>
    <property type="match status" value="1"/>
</dbReference>
<comment type="catalytic activity">
    <reaction evidence="1">
        <text>ATP + protein L-histidine = ADP + protein N-phospho-L-histidine.</text>
        <dbReference type="EC" id="2.7.13.3"/>
    </reaction>
</comment>
<dbReference type="Gene3D" id="3.30.565.10">
    <property type="entry name" value="Histidine kinase-like ATPase, C-terminal domain"/>
    <property type="match status" value="1"/>
</dbReference>
<evidence type="ECO:0000259" key="9">
    <source>
        <dbReference type="PROSITE" id="PS50112"/>
    </source>
</evidence>
<dbReference type="InterPro" id="IPR005467">
    <property type="entry name" value="His_kinase_dom"/>
</dbReference>
<dbReference type="PROSITE" id="PS50112">
    <property type="entry name" value="PAS"/>
    <property type="match status" value="3"/>
</dbReference>
<comment type="caution">
    <text evidence="11">The sequence shown here is derived from an EMBL/GenBank/DDBJ whole genome shotgun (WGS) entry which is preliminary data.</text>
</comment>
<dbReference type="InterPro" id="IPR036097">
    <property type="entry name" value="HisK_dim/P_sf"/>
</dbReference>
<dbReference type="InterPro" id="IPR003594">
    <property type="entry name" value="HATPase_dom"/>
</dbReference>
<name>A0A5B2VAZ1_9HYPH</name>
<dbReference type="Pfam" id="PF13185">
    <property type="entry name" value="GAF_2"/>
    <property type="match status" value="1"/>
</dbReference>
<dbReference type="SUPFAM" id="SSF55781">
    <property type="entry name" value="GAF domain-like"/>
    <property type="match status" value="1"/>
</dbReference>
<dbReference type="Pfam" id="PF13426">
    <property type="entry name" value="PAS_9"/>
    <property type="match status" value="1"/>
</dbReference>
<dbReference type="Pfam" id="PF00512">
    <property type="entry name" value="HisKA"/>
    <property type="match status" value="1"/>
</dbReference>
<dbReference type="SUPFAM" id="SSF55874">
    <property type="entry name" value="ATPase domain of HSP90 chaperone/DNA topoisomerase II/histidine kinase"/>
    <property type="match status" value="1"/>
</dbReference>
<dbReference type="SMART" id="SM00086">
    <property type="entry name" value="PAC"/>
    <property type="match status" value="3"/>
</dbReference>
<keyword evidence="4" id="KW-0808">Transferase</keyword>
<dbReference type="PROSITE" id="PS50109">
    <property type="entry name" value="HIS_KIN"/>
    <property type="match status" value="1"/>
</dbReference>
<dbReference type="InterPro" id="IPR011006">
    <property type="entry name" value="CheY-like_superfamily"/>
</dbReference>
<dbReference type="SMART" id="SM00448">
    <property type="entry name" value="REC"/>
    <property type="match status" value="1"/>
</dbReference>
<dbReference type="InterPro" id="IPR001610">
    <property type="entry name" value="PAC"/>
</dbReference>
<dbReference type="SMART" id="SM00388">
    <property type="entry name" value="HisKA"/>
    <property type="match status" value="1"/>
</dbReference>
<dbReference type="PROSITE" id="PS50113">
    <property type="entry name" value="PAC"/>
    <property type="match status" value="2"/>
</dbReference>
<dbReference type="EMBL" id="VUOA01000024">
    <property type="protein sequence ID" value="KAA2236693.1"/>
    <property type="molecule type" value="Genomic_DNA"/>
</dbReference>
<dbReference type="AlphaFoldDB" id="A0A5B2VAZ1"/>
<dbReference type="PROSITE" id="PS50110">
    <property type="entry name" value="RESPONSE_REGULATORY"/>
    <property type="match status" value="1"/>
</dbReference>
<dbReference type="InterPro" id="IPR013655">
    <property type="entry name" value="PAS_fold_3"/>
</dbReference>
<dbReference type="InterPro" id="IPR000700">
    <property type="entry name" value="PAS-assoc_C"/>
</dbReference>
<dbReference type="Gene3D" id="2.10.70.100">
    <property type="match status" value="1"/>
</dbReference>
<evidence type="ECO:0000313" key="12">
    <source>
        <dbReference type="Proteomes" id="UP000323142"/>
    </source>
</evidence>
<evidence type="ECO:0000259" key="8">
    <source>
        <dbReference type="PROSITE" id="PS50110"/>
    </source>
</evidence>
<evidence type="ECO:0000259" key="7">
    <source>
        <dbReference type="PROSITE" id="PS50109"/>
    </source>
</evidence>
<dbReference type="SMART" id="SM00091">
    <property type="entry name" value="PAS"/>
    <property type="match status" value="3"/>
</dbReference>
<organism evidence="11 12">
    <name type="scientific">Salinarimonas soli</name>
    <dbReference type="NCBI Taxonomy" id="1638099"/>
    <lineage>
        <taxon>Bacteria</taxon>
        <taxon>Pseudomonadati</taxon>
        <taxon>Pseudomonadota</taxon>
        <taxon>Alphaproteobacteria</taxon>
        <taxon>Hyphomicrobiales</taxon>
        <taxon>Salinarimonadaceae</taxon>
        <taxon>Salinarimonas</taxon>
    </lineage>
</organism>
<accession>A0A5B2VAZ1</accession>
<dbReference type="Gene3D" id="1.10.287.130">
    <property type="match status" value="1"/>
</dbReference>
<feature type="domain" description="PAC" evidence="10">
    <location>
        <begin position="411"/>
        <end position="463"/>
    </location>
</feature>
<reference evidence="11 12" key="2">
    <citation type="submission" date="2019-09" db="EMBL/GenBank/DDBJ databases">
        <authorList>
            <person name="Jin C."/>
        </authorList>
    </citation>
    <scope>NUCLEOTIDE SEQUENCE [LARGE SCALE GENOMIC DNA]</scope>
    <source>
        <strain evidence="11 12">BN140002</strain>
    </source>
</reference>
<dbReference type="SUPFAM" id="SSF55785">
    <property type="entry name" value="PYP-like sensor domain (PAS domain)"/>
    <property type="match status" value="3"/>
</dbReference>
<dbReference type="InterPro" id="IPR003661">
    <property type="entry name" value="HisK_dim/P_dom"/>
</dbReference>
<dbReference type="SUPFAM" id="SSF47384">
    <property type="entry name" value="Homodimeric domain of signal transducing histidine kinase"/>
    <property type="match status" value="1"/>
</dbReference>
<dbReference type="InterPro" id="IPR029016">
    <property type="entry name" value="GAF-like_dom_sf"/>
</dbReference>
<feature type="domain" description="PAS" evidence="9">
    <location>
        <begin position="471"/>
        <end position="546"/>
    </location>
</feature>
<keyword evidence="3 6" id="KW-0597">Phosphoprotein</keyword>
<dbReference type="Gene3D" id="3.40.50.2300">
    <property type="match status" value="1"/>
</dbReference>
<sequence>MPRDHPSGDDLEALRAENTVLRAQVAALKEARDEPGEALVLESATAFAILTTDLEGRVTGWNEGARRLFGWSEAEAVGEDARMIFTPEDREAGAPEAEMDDASAQGRAVDERWHLHKDGSRRWVSGLMMPLNGPGGGTRGFLKIVRDRTEQLHAGRNRIRRLEQMKALADAARSVMGARDLPTTLQAITDAARTIIGAHLAVCSLTRGPDWSQAINAVSLSEAYAPWRSYAGVTDGSGIYAWVCEGNRTVRLTQAEIEAHPRWRGFGGQAGAHPPMRGWLASALVGADGRNLGLIQLSDKMEGDFDDADEAIVIQLAQCAASAIERTQAEAALSESERRLRLAIEAGRMAVWELDLATDTVTSSPELNRLLGFPLDATPTAEELRAHYYPGERERLQALGRELVARGERFAEVEYRYVGPDGRHRWLMLRAEIHRDDAGRPSRYVGVVLDVSERKAAEIALHESRLEAEREAARTSAILAQLAEGVVVTDAAGRIVFVNEAAARLHGVSSLHVAPEAYAESYHLFTDDGLPYPSDSLPLARAVRGETVEDALWRIRRPGGPEVIAVGSARPIVTPEGERVGAVLTLRDETARIAAQDGLRRLNATLEAGIVERTGDLARAEAALRQAQKMEAIGQLTGGVAHDFNNLLTIIRSSTDFLRRRDLPEDRRRRYVDAISDTVDRASKLTGQLLAFARRQALKPEVFDVSARLGGIDDMVRTIVGGRIRIATDAACERCFAEADVTQFDTALVNMAVNARDAMDGEGTLTIGIRAVEEMPALRGHAGGPGAFVAVSVTDTGAGIAPDKLPHIFEPFFTTKEVGKGTGLGLSQVYGFAKQSGGDVAVESRVGEGTTFILYLPRVETAPAPEASGPAADAPEAGRGRRVLVVEDNVDVGRFSTQLLEDLGYETTWAANADEALRLLAAAPDGFDVVFTDVVMPGMSGVELGQEIRRRHPDLPVILTSGYSHVLAEEGRHGFELVQKPYAVEELSRVLRRIASRRPR</sequence>
<dbReference type="InterPro" id="IPR001789">
    <property type="entry name" value="Sig_transdc_resp-reg_receiver"/>
</dbReference>
<dbReference type="PANTHER" id="PTHR43065:SF49">
    <property type="entry name" value="HISTIDINE KINASE"/>
    <property type="match status" value="1"/>
</dbReference>
<dbReference type="Gene3D" id="3.30.450.20">
    <property type="entry name" value="PAS domain"/>
    <property type="match status" value="3"/>
</dbReference>
<evidence type="ECO:0000256" key="6">
    <source>
        <dbReference type="PROSITE-ProRule" id="PRU00169"/>
    </source>
</evidence>
<dbReference type="Proteomes" id="UP000323142">
    <property type="component" value="Unassembled WGS sequence"/>
</dbReference>
<gene>
    <name evidence="11" type="ORF">F0L46_13760</name>
</gene>
<evidence type="ECO:0000313" key="11">
    <source>
        <dbReference type="EMBL" id="KAA2236693.1"/>
    </source>
</evidence>
<dbReference type="Pfam" id="PF08447">
    <property type="entry name" value="PAS_3"/>
    <property type="match status" value="1"/>
</dbReference>
<dbReference type="InterPro" id="IPR036890">
    <property type="entry name" value="HATPase_C_sf"/>
</dbReference>
<dbReference type="InterPro" id="IPR013656">
    <property type="entry name" value="PAS_4"/>
</dbReference>
<reference evidence="11 12" key="1">
    <citation type="submission" date="2019-09" db="EMBL/GenBank/DDBJ databases">
        <title>Salinarimonas rosea gen. nov., sp. nov., a new member of the a-2 subgroup of the Proteobacteria.</title>
        <authorList>
            <person name="Liu J."/>
        </authorList>
    </citation>
    <scope>NUCLEOTIDE SEQUENCE [LARGE SCALE GENOMIC DNA]</scope>
    <source>
        <strain evidence="11 12">BN140002</strain>
    </source>
</reference>
<evidence type="ECO:0000256" key="1">
    <source>
        <dbReference type="ARBA" id="ARBA00000085"/>
    </source>
</evidence>
<feature type="modified residue" description="4-aspartylphosphate" evidence="6">
    <location>
        <position position="933"/>
    </location>
</feature>
<proteinExistence type="predicted"/>
<dbReference type="CDD" id="cd00082">
    <property type="entry name" value="HisKA"/>
    <property type="match status" value="1"/>
</dbReference>
<keyword evidence="12" id="KW-1185">Reference proteome</keyword>
<dbReference type="SUPFAM" id="SSF52172">
    <property type="entry name" value="CheY-like"/>
    <property type="match status" value="1"/>
</dbReference>
<dbReference type="GO" id="GO:0000155">
    <property type="term" value="F:phosphorelay sensor kinase activity"/>
    <property type="evidence" value="ECO:0007669"/>
    <property type="project" value="InterPro"/>
</dbReference>
<evidence type="ECO:0000256" key="2">
    <source>
        <dbReference type="ARBA" id="ARBA00012438"/>
    </source>
</evidence>
<dbReference type="NCBIfam" id="TIGR00229">
    <property type="entry name" value="sensory_box"/>
    <property type="match status" value="3"/>
</dbReference>
<feature type="domain" description="Histidine kinase" evidence="7">
    <location>
        <begin position="639"/>
        <end position="860"/>
    </location>
</feature>
<dbReference type="SMART" id="SM00387">
    <property type="entry name" value="HATPase_c"/>
    <property type="match status" value="1"/>
</dbReference>
<dbReference type="OrthoDB" id="9796100at2"/>
<protein>
    <recommendedName>
        <fullName evidence="2">histidine kinase</fullName>
        <ecNumber evidence="2">2.7.13.3</ecNumber>
    </recommendedName>
</protein>
<dbReference type="InterPro" id="IPR004358">
    <property type="entry name" value="Sig_transdc_His_kin-like_C"/>
</dbReference>